<name>A0A0G0DV58_9BACT</name>
<comment type="caution">
    <text evidence="1">The sequence shown here is derived from an EMBL/GenBank/DDBJ whole genome shotgun (WGS) entry which is preliminary data.</text>
</comment>
<gene>
    <name evidence="1" type="ORF">UR64_C0002G0111</name>
</gene>
<protein>
    <submittedName>
        <fullName evidence="1">Uncharacterized protein</fullName>
    </submittedName>
</protein>
<dbReference type="EMBL" id="LBPY01000002">
    <property type="protein sequence ID" value="KKP66895.1"/>
    <property type="molecule type" value="Genomic_DNA"/>
</dbReference>
<dbReference type="Proteomes" id="UP000034952">
    <property type="component" value="Unassembled WGS sequence"/>
</dbReference>
<sequence>MEKLTKQEPIIPEARNEEVGINNEKDIHAKLTNIFKHYNNGNDRINFIVEFLHPYFYDNLIENQEEIKSNLLNCSKIEDEQQFVDEVKKVTKPILSFIKEDPNTFRKFQDTSSEEFQRNNFNVLNNYEQIGTYISYGIDKNVLHIHLPPAHNLIKNKSRTILFDELTNDFHNLSKIVDSNTEIKRIVAGSWIVASYPNIIEKLGFIIHDNHDSKDREGRDTSFSSMSRDAFLSKYLER</sequence>
<evidence type="ECO:0000313" key="2">
    <source>
        <dbReference type="Proteomes" id="UP000034952"/>
    </source>
</evidence>
<dbReference type="AlphaFoldDB" id="A0A0G0DV58"/>
<accession>A0A0G0DV58</accession>
<proteinExistence type="predicted"/>
<reference evidence="1 2" key="1">
    <citation type="journal article" date="2015" name="Nature">
        <title>rRNA introns, odd ribosomes, and small enigmatic genomes across a large radiation of phyla.</title>
        <authorList>
            <person name="Brown C.T."/>
            <person name="Hug L.A."/>
            <person name="Thomas B.C."/>
            <person name="Sharon I."/>
            <person name="Castelle C.J."/>
            <person name="Singh A."/>
            <person name="Wilkins M.J."/>
            <person name="Williams K.H."/>
            <person name="Banfield J.F."/>
        </authorList>
    </citation>
    <scope>NUCLEOTIDE SEQUENCE [LARGE SCALE GENOMIC DNA]</scope>
</reference>
<organism evidence="1 2">
    <name type="scientific">Candidatus Nomurabacteria bacterium GW2011_GWE1_35_16</name>
    <dbReference type="NCBI Taxonomy" id="1618761"/>
    <lineage>
        <taxon>Bacteria</taxon>
        <taxon>Candidatus Nomuraibacteriota</taxon>
    </lineage>
</organism>
<evidence type="ECO:0000313" key="1">
    <source>
        <dbReference type="EMBL" id="KKP66895.1"/>
    </source>
</evidence>